<feature type="domain" description="Carbohydrate kinase PfkB" evidence="1">
    <location>
        <begin position="21"/>
        <end position="289"/>
    </location>
</feature>
<evidence type="ECO:0000259" key="1">
    <source>
        <dbReference type="Pfam" id="PF00294"/>
    </source>
</evidence>
<organism evidence="2">
    <name type="scientific">Fopius arisanus</name>
    <dbReference type="NCBI Taxonomy" id="64838"/>
    <lineage>
        <taxon>Eukaryota</taxon>
        <taxon>Metazoa</taxon>
        <taxon>Ecdysozoa</taxon>
        <taxon>Arthropoda</taxon>
        <taxon>Hexapoda</taxon>
        <taxon>Insecta</taxon>
        <taxon>Pterygota</taxon>
        <taxon>Neoptera</taxon>
        <taxon>Endopterygota</taxon>
        <taxon>Hymenoptera</taxon>
        <taxon>Apocrita</taxon>
        <taxon>Ichneumonoidea</taxon>
        <taxon>Braconidae</taxon>
        <taxon>Opiinae</taxon>
        <taxon>Fopius</taxon>
    </lineage>
</organism>
<dbReference type="InterPro" id="IPR011611">
    <property type="entry name" value="PfkB_dom"/>
</dbReference>
<proteinExistence type="predicted"/>
<dbReference type="RefSeq" id="XP_011297106.1">
    <property type="nucleotide sequence ID" value="XM_011298804.1"/>
</dbReference>
<dbReference type="EMBL" id="GBYB01008718">
    <property type="protein sequence ID" value="JAG78485.1"/>
    <property type="molecule type" value="Transcribed_RNA"/>
</dbReference>
<dbReference type="AlphaFoldDB" id="A0A0C9Q3S9"/>
<dbReference type="InterPro" id="IPR029056">
    <property type="entry name" value="Ribokinase-like"/>
</dbReference>
<dbReference type="KEGG" id="fas:105262917"/>
<dbReference type="InterPro" id="IPR034093">
    <property type="entry name" value="KHK"/>
</dbReference>
<dbReference type="GeneID" id="105262917"/>
<evidence type="ECO:0000313" key="4">
    <source>
        <dbReference type="RefSeq" id="XP_011297106.1"/>
    </source>
</evidence>
<accession>A0A9R1TUR7</accession>
<dbReference type="GO" id="GO:0006000">
    <property type="term" value="P:fructose metabolic process"/>
    <property type="evidence" value="ECO:0007669"/>
    <property type="project" value="InterPro"/>
</dbReference>
<name>A0A0C9Q3S9_9HYME</name>
<dbReference type="GO" id="GO:0004454">
    <property type="term" value="F:ketohexokinase activity"/>
    <property type="evidence" value="ECO:0007669"/>
    <property type="project" value="InterPro"/>
</dbReference>
<reference evidence="4" key="2">
    <citation type="submission" date="2025-04" db="UniProtKB">
        <authorList>
            <consortium name="RefSeq"/>
        </authorList>
    </citation>
    <scope>IDENTIFICATION</scope>
    <source>
        <strain evidence="4">USDA-PBARC FA_bdor</strain>
        <tissue evidence="4">Whole organism</tissue>
    </source>
</reference>
<dbReference type="Pfam" id="PF00294">
    <property type="entry name" value="PfkB"/>
    <property type="match status" value="1"/>
</dbReference>
<evidence type="ECO:0000313" key="3">
    <source>
        <dbReference type="Proteomes" id="UP000694866"/>
    </source>
</evidence>
<dbReference type="PANTHER" id="PTHR42774">
    <property type="entry name" value="PHOSPHOTRANSFERASE SYSTEM TRANSPORT PROTEIN"/>
    <property type="match status" value="1"/>
</dbReference>
<sequence length="370" mass="40652">MISSFYERIVGGSPPPEANKQKILCAGLVCLDIVQTVQSFPVEDSDTRCLDYRWQLGGNSANNCTVLSLLGSSTEFFGVLGEDYQFRFLQDDLRKHGIDFSHCPKADGIGCPTSTVILSSNSGSRTIVHYNPNFPELKLEDFEKLNLEDYSWINFEGRNISRVLTMMQHVETYNDSLKEGGSDRSPVTISVELEKTSSELLDLLPYADVAFVSKDFARSRGHHNMSEAIRSIAQDIKSGATIVCAWGDRGAMARTRDGTIVQSPAFPPQKIVDTLGAGDTFVAATIHYLNKVKHQSENNLNKSATSDQGNQSEGEVTKNKNIESLQCSKTAFIDQSALQSAITFGCQTAGIKIGFNGYEDLRRTSTKICG</sequence>
<reference evidence="2" key="1">
    <citation type="submission" date="2015-01" db="EMBL/GenBank/DDBJ databases">
        <title>Transcriptome Assembly of Fopius arisanus.</title>
        <authorList>
            <person name="Geib S."/>
        </authorList>
    </citation>
    <scope>NUCLEOTIDE SEQUENCE</scope>
</reference>
<accession>A0A0C9Q3S9</accession>
<protein>
    <submittedName>
        <fullName evidence="4">Ketohexokinase-like</fullName>
    </submittedName>
    <submittedName>
        <fullName evidence="2">Khk protein</fullName>
    </submittedName>
</protein>
<keyword evidence="3" id="KW-1185">Reference proteome</keyword>
<dbReference type="Proteomes" id="UP000694866">
    <property type="component" value="Unplaced"/>
</dbReference>
<dbReference type="Gene3D" id="3.40.1190.20">
    <property type="match status" value="1"/>
</dbReference>
<dbReference type="OrthoDB" id="204058at2759"/>
<dbReference type="InterPro" id="IPR052562">
    <property type="entry name" value="Ketohexokinase-related"/>
</dbReference>
<dbReference type="SUPFAM" id="SSF53613">
    <property type="entry name" value="Ribokinase-like"/>
    <property type="match status" value="1"/>
</dbReference>
<evidence type="ECO:0000313" key="2">
    <source>
        <dbReference type="EMBL" id="JAG78485.1"/>
    </source>
</evidence>
<gene>
    <name evidence="2" type="primary">Khk</name>
    <name evidence="4" type="synonym">LOC105262917</name>
    <name evidence="2" type="ORF">g.36029</name>
</gene>
<dbReference type="CDD" id="cd01939">
    <property type="entry name" value="Ketohexokinase"/>
    <property type="match status" value="1"/>
</dbReference>
<dbReference type="PANTHER" id="PTHR42774:SF3">
    <property type="entry name" value="KETOHEXOKINASE"/>
    <property type="match status" value="1"/>
</dbReference>